<dbReference type="AlphaFoldDB" id="A0AA40I323"/>
<keyword evidence="2" id="KW-1185">Reference proteome</keyword>
<comment type="caution">
    <text evidence="1">The sequence shown here is derived from an EMBL/GenBank/DDBJ whole genome shotgun (WGS) entry which is preliminary data.</text>
</comment>
<name>A0AA40I323_CNENI</name>
<protein>
    <submittedName>
        <fullName evidence="1">Uncharacterized protein</fullName>
    </submittedName>
</protein>
<evidence type="ECO:0000313" key="1">
    <source>
        <dbReference type="EMBL" id="KAK1342128.1"/>
    </source>
</evidence>
<proteinExistence type="predicted"/>
<dbReference type="Proteomes" id="UP001177744">
    <property type="component" value="Unassembled WGS sequence"/>
</dbReference>
<sequence length="136" mass="14924">MGAPACTRLSLVPPAPPSHCGPILVGAPTAARCQRRIADTCHVPCRPLVWSKSEYQRSLLLTKGLQHRERTEPLEWPVVGKPRLVSHMWLFGPLSVALPQNIMAWLALSYGYLSGQLAQALQDPGQEKALPQEAKI</sequence>
<organism evidence="1 2">
    <name type="scientific">Cnephaeus nilssonii</name>
    <name type="common">Northern bat</name>
    <name type="synonym">Eptesicus nilssonii</name>
    <dbReference type="NCBI Taxonomy" id="3371016"/>
    <lineage>
        <taxon>Eukaryota</taxon>
        <taxon>Metazoa</taxon>
        <taxon>Chordata</taxon>
        <taxon>Craniata</taxon>
        <taxon>Vertebrata</taxon>
        <taxon>Euteleostomi</taxon>
        <taxon>Mammalia</taxon>
        <taxon>Eutheria</taxon>
        <taxon>Laurasiatheria</taxon>
        <taxon>Chiroptera</taxon>
        <taxon>Yangochiroptera</taxon>
        <taxon>Vespertilionidae</taxon>
        <taxon>Cnephaeus</taxon>
    </lineage>
</organism>
<gene>
    <name evidence="1" type="ORF">QTO34_016885</name>
</gene>
<reference evidence="1" key="1">
    <citation type="submission" date="2023-06" db="EMBL/GenBank/DDBJ databases">
        <title>Reference genome for the Northern bat (Eptesicus nilssonii), a most northern bat species.</title>
        <authorList>
            <person name="Laine V.N."/>
            <person name="Pulliainen A.T."/>
            <person name="Lilley T.M."/>
        </authorList>
    </citation>
    <scope>NUCLEOTIDE SEQUENCE</scope>
    <source>
        <strain evidence="1">BLF_Eptnil</strain>
        <tissue evidence="1">Kidney</tissue>
    </source>
</reference>
<accession>A0AA40I323</accession>
<dbReference type="EMBL" id="JAULJE010000006">
    <property type="protein sequence ID" value="KAK1342128.1"/>
    <property type="molecule type" value="Genomic_DNA"/>
</dbReference>
<evidence type="ECO:0000313" key="2">
    <source>
        <dbReference type="Proteomes" id="UP001177744"/>
    </source>
</evidence>